<evidence type="ECO:0000313" key="6">
    <source>
        <dbReference type="EMBL" id="KAG2321280.1"/>
    </source>
</evidence>
<dbReference type="InterPro" id="IPR002495">
    <property type="entry name" value="Glyco_trans_8"/>
</dbReference>
<keyword evidence="5" id="KW-0961">Cell wall biogenesis/degradation</keyword>
<dbReference type="EMBL" id="JAAMPC010000003">
    <property type="protein sequence ID" value="KAG2321280.1"/>
    <property type="molecule type" value="Genomic_DNA"/>
</dbReference>
<dbReference type="AlphaFoldDB" id="A0A8X8B3H4"/>
<evidence type="ECO:0000256" key="4">
    <source>
        <dbReference type="ARBA" id="ARBA00022679"/>
    </source>
</evidence>
<dbReference type="SUPFAM" id="SSF53448">
    <property type="entry name" value="Nucleotide-diphospho-sugar transferases"/>
    <property type="match status" value="1"/>
</dbReference>
<dbReference type="PANTHER" id="PTHR32116:SF20">
    <property type="entry name" value="HEXOSYLTRANSFERASE GAUT11"/>
    <property type="match status" value="1"/>
</dbReference>
<dbReference type="Pfam" id="PF01501">
    <property type="entry name" value="Glyco_transf_8"/>
    <property type="match status" value="1"/>
</dbReference>
<comment type="subcellular location">
    <subcellularLocation>
        <location evidence="5">Golgi apparatus membrane</location>
        <topology evidence="5">Single-pass type II membrane protein</topology>
    </subcellularLocation>
</comment>
<dbReference type="Gene3D" id="3.90.550.10">
    <property type="entry name" value="Spore Coat Polysaccharide Biosynthesis Protein SpsA, Chain A"/>
    <property type="match status" value="1"/>
</dbReference>
<accession>A0A8X8B3H4</accession>
<keyword evidence="3 5" id="KW-0328">Glycosyltransferase</keyword>
<evidence type="ECO:0000256" key="5">
    <source>
        <dbReference type="RuleBase" id="RU362027"/>
    </source>
</evidence>
<comment type="pathway">
    <text evidence="1 5">Glycan metabolism; pectin biosynthesis.</text>
</comment>
<dbReference type="GO" id="GO:0000139">
    <property type="term" value="C:Golgi membrane"/>
    <property type="evidence" value="ECO:0007669"/>
    <property type="project" value="UniProtKB-SubCell"/>
</dbReference>
<name>A0A8X8B3H4_BRACI</name>
<evidence type="ECO:0000256" key="3">
    <source>
        <dbReference type="ARBA" id="ARBA00022676"/>
    </source>
</evidence>
<dbReference type="OrthoDB" id="1720352at2759"/>
<comment type="similarity">
    <text evidence="2 5">Belongs to the glycosyltransferase 8 family.</text>
</comment>
<dbReference type="InterPro" id="IPR029993">
    <property type="entry name" value="GAUT"/>
</dbReference>
<dbReference type="InterPro" id="IPR029044">
    <property type="entry name" value="Nucleotide-diphossugar_trans"/>
</dbReference>
<protein>
    <recommendedName>
        <fullName evidence="5">Hexosyltransferase</fullName>
        <ecNumber evidence="5">2.4.1.-</ecNumber>
    </recommendedName>
</protein>
<gene>
    <name evidence="6" type="ORF">Bca52824_014493</name>
</gene>
<evidence type="ECO:0000256" key="1">
    <source>
        <dbReference type="ARBA" id="ARBA00004877"/>
    </source>
</evidence>
<proteinExistence type="inferred from homology"/>
<dbReference type="Proteomes" id="UP000886595">
    <property type="component" value="Unassembled WGS sequence"/>
</dbReference>
<dbReference type="GO" id="GO:0071555">
    <property type="term" value="P:cell wall organization"/>
    <property type="evidence" value="ECO:0007669"/>
    <property type="project" value="UniProtKB-KW"/>
</dbReference>
<keyword evidence="7" id="KW-1185">Reference proteome</keyword>
<evidence type="ECO:0000256" key="2">
    <source>
        <dbReference type="ARBA" id="ARBA00006351"/>
    </source>
</evidence>
<comment type="caution">
    <text evidence="6">The sequence shown here is derived from an EMBL/GenBank/DDBJ whole genome shotgun (WGS) entry which is preliminary data.</text>
</comment>
<keyword evidence="5" id="KW-0333">Golgi apparatus</keyword>
<dbReference type="GO" id="GO:0047262">
    <property type="term" value="F:polygalacturonate 4-alpha-galacturonosyltransferase activity"/>
    <property type="evidence" value="ECO:0007669"/>
    <property type="project" value="InterPro"/>
</dbReference>
<organism evidence="6 7">
    <name type="scientific">Brassica carinata</name>
    <name type="common">Ethiopian mustard</name>
    <name type="synonym">Abyssinian cabbage</name>
    <dbReference type="NCBI Taxonomy" id="52824"/>
    <lineage>
        <taxon>Eukaryota</taxon>
        <taxon>Viridiplantae</taxon>
        <taxon>Streptophyta</taxon>
        <taxon>Embryophyta</taxon>
        <taxon>Tracheophyta</taxon>
        <taxon>Spermatophyta</taxon>
        <taxon>Magnoliopsida</taxon>
        <taxon>eudicotyledons</taxon>
        <taxon>Gunneridae</taxon>
        <taxon>Pentapetalae</taxon>
        <taxon>rosids</taxon>
        <taxon>malvids</taxon>
        <taxon>Brassicales</taxon>
        <taxon>Brassicaceae</taxon>
        <taxon>Brassiceae</taxon>
        <taxon>Brassica</taxon>
    </lineage>
</organism>
<reference evidence="6 7" key="1">
    <citation type="submission" date="2020-02" db="EMBL/GenBank/DDBJ databases">
        <authorList>
            <person name="Ma Q."/>
            <person name="Huang Y."/>
            <person name="Song X."/>
            <person name="Pei D."/>
        </authorList>
    </citation>
    <scope>NUCLEOTIDE SEQUENCE [LARGE SCALE GENOMIC DNA]</scope>
    <source>
        <strain evidence="6">Sxm20200214</strain>
        <tissue evidence="6">Leaf</tissue>
    </source>
</reference>
<sequence>MKNSRRLVENYLYHFCIFADNVIAASVVVNSTVSNVDHPKQLVFHIVTNGLSYNAMQKRRRVLLQLLDTDSRAYDFGDQETNSEPKVRNTKYLSSLNHLRFYIPEIYPQLEKIVFLDDDVVVQKDLTSLFSLDLHGNVNGSVETCSPLLQISESLSDSESV</sequence>
<dbReference type="EC" id="2.4.1.-" evidence="5"/>
<evidence type="ECO:0000313" key="7">
    <source>
        <dbReference type="Proteomes" id="UP000886595"/>
    </source>
</evidence>
<dbReference type="PANTHER" id="PTHR32116">
    <property type="entry name" value="GALACTURONOSYLTRANSFERASE 4-RELATED"/>
    <property type="match status" value="1"/>
</dbReference>
<keyword evidence="4" id="KW-0808">Transferase</keyword>